<reference evidence="3 4" key="2">
    <citation type="journal article" date="2014" name="Int. J. Syst. Evol. Microbiol.">
        <title>Methanobacterium paludis sp. nov. and a novel strain of Methanobacterium lacus isolated from northern peatlands.</title>
        <authorList>
            <person name="Cadillo-Quiroz H."/>
            <person name="Brauer S.L."/>
            <person name="Goodson N."/>
            <person name="Yavitt J.B."/>
            <person name="Zinder S.H."/>
        </authorList>
    </citation>
    <scope>NUCLEOTIDE SEQUENCE [LARGE SCALE GENOMIC DNA]</scope>
    <source>
        <strain evidence="3 4">AL-21</strain>
    </source>
</reference>
<organism evidence="3 4">
    <name type="scientific">Methanobacterium lacus (strain AL-21)</name>
    <dbReference type="NCBI Taxonomy" id="877455"/>
    <lineage>
        <taxon>Archaea</taxon>
        <taxon>Methanobacteriati</taxon>
        <taxon>Methanobacteriota</taxon>
        <taxon>Methanomada group</taxon>
        <taxon>Methanobacteria</taxon>
        <taxon>Methanobacteriales</taxon>
        <taxon>Methanobacteriaceae</taxon>
        <taxon>Methanobacterium</taxon>
    </lineage>
</organism>
<sequence>MTGGGIINRKSISILLLLLTIAIPLNVDAISAAATSQTNTDQKTSPSVTNNYIQNTTTKTSNTTTTNKSQVSTTKNTTTKNYAAAGTVKTVSSTKTTSLSFKNIVAASTSVKNFINTNKRLPSYVTISGVKITMPQMLYYLSQAIVKINSGTKTSSTLITVKAPTVNNTETVKAGNLTKNQYLSEASSVYNYILKNRMAPSTISSSLGKIRYESAIFSFSKVVSFYGTNTRLPKFVAIVPLAKSTVKPSTGTSTNGSSSGYVENVVPTSLKSYLLPTANCQSDNSQIKTLAASITKGLNTPMQRATAIYNWVRDHISYSFYYNTQKGALGTLSARTANCVDTAHLVVALERAAGFAAQYEHVTAQFSSGTWYGHVIALVYVNGVWYKADGTSYRNSFGVVNNWNTNTATVHGKYRELPF</sequence>
<dbReference type="Proteomes" id="UP000007490">
    <property type="component" value="Chromosome"/>
</dbReference>
<dbReference type="Gene3D" id="3.10.620.30">
    <property type="match status" value="1"/>
</dbReference>
<dbReference type="eggNOG" id="arCOG03946">
    <property type="taxonomic scope" value="Archaea"/>
</dbReference>
<evidence type="ECO:0000313" key="3">
    <source>
        <dbReference type="EMBL" id="ADZ10028.1"/>
    </source>
</evidence>
<dbReference type="InterPro" id="IPR018975">
    <property type="entry name" value="Pseudomurein-binding_repeat"/>
</dbReference>
<dbReference type="SMART" id="SM00460">
    <property type="entry name" value="TGc"/>
    <property type="match status" value="1"/>
</dbReference>
<evidence type="ECO:0000256" key="1">
    <source>
        <dbReference type="SAM" id="MobiDB-lite"/>
    </source>
</evidence>
<dbReference type="HOGENOM" id="CLU_054151_0_0_2"/>
<dbReference type="eggNOG" id="arCOG02165">
    <property type="taxonomic scope" value="Archaea"/>
</dbReference>
<dbReference type="Pfam" id="PF09373">
    <property type="entry name" value="PMBR"/>
    <property type="match status" value="1"/>
</dbReference>
<keyword evidence="4" id="KW-1185">Reference proteome</keyword>
<dbReference type="SUPFAM" id="SSF54001">
    <property type="entry name" value="Cysteine proteinases"/>
    <property type="match status" value="1"/>
</dbReference>
<reference evidence="4" key="1">
    <citation type="submission" date="2011-02" db="EMBL/GenBank/DDBJ databases">
        <title>Complete sequence of Methanobacterium sp. AL-21.</title>
        <authorList>
            <consortium name="US DOE Joint Genome Institute"/>
            <person name="Lucas S."/>
            <person name="Copeland A."/>
            <person name="Lapidus A."/>
            <person name="Cheng J.-F."/>
            <person name="Goodwin L."/>
            <person name="Pitluck S."/>
            <person name="Chertkov O."/>
            <person name="Detter J.C."/>
            <person name="Han C."/>
            <person name="Tapia R."/>
            <person name="Land M."/>
            <person name="Hauser L."/>
            <person name="Kyrpides N."/>
            <person name="Ivanova N."/>
            <person name="Mikhailova N."/>
            <person name="Pagani I."/>
            <person name="Cadillo-Quiroz H."/>
            <person name="Imachi H."/>
            <person name="Zinder S."/>
            <person name="Liu W."/>
            <person name="Woyke T."/>
        </authorList>
    </citation>
    <scope>NUCLEOTIDE SEQUENCE [LARGE SCALE GENOMIC DNA]</scope>
    <source>
        <strain evidence="4">AL-21</strain>
    </source>
</reference>
<evidence type="ECO:0000313" key="4">
    <source>
        <dbReference type="Proteomes" id="UP000007490"/>
    </source>
</evidence>
<dbReference type="Pfam" id="PF01841">
    <property type="entry name" value="Transglut_core"/>
    <property type="match status" value="1"/>
</dbReference>
<dbReference type="PANTHER" id="PTHR33490">
    <property type="entry name" value="BLR5614 PROTEIN-RELATED"/>
    <property type="match status" value="1"/>
</dbReference>
<dbReference type="KEGG" id="mel:Metbo_1806"/>
<feature type="compositionally biased region" description="Polar residues" evidence="1">
    <location>
        <begin position="36"/>
        <end position="54"/>
    </location>
</feature>
<dbReference type="PANTHER" id="PTHR33490:SF3">
    <property type="entry name" value="CONSERVED INTEGRAL MEMBRANE PROTEIN"/>
    <property type="match status" value="1"/>
</dbReference>
<evidence type="ECO:0000259" key="2">
    <source>
        <dbReference type="SMART" id="SM00460"/>
    </source>
</evidence>
<dbReference type="EMBL" id="CP002551">
    <property type="protein sequence ID" value="ADZ10028.1"/>
    <property type="molecule type" value="Genomic_DNA"/>
</dbReference>
<feature type="compositionally biased region" description="Low complexity" evidence="1">
    <location>
        <begin position="55"/>
        <end position="72"/>
    </location>
</feature>
<proteinExistence type="predicted"/>
<dbReference type="InterPro" id="IPR038765">
    <property type="entry name" value="Papain-like_cys_pep_sf"/>
</dbReference>
<feature type="region of interest" description="Disordered" evidence="1">
    <location>
        <begin position="36"/>
        <end position="72"/>
    </location>
</feature>
<dbReference type="STRING" id="877455.Metbo_1806"/>
<accession>F0TA78</accession>
<dbReference type="InterPro" id="IPR002931">
    <property type="entry name" value="Transglutaminase-like"/>
</dbReference>
<name>F0TA78_METLA</name>
<dbReference type="AlphaFoldDB" id="F0TA78"/>
<gene>
    <name evidence="3" type="ordered locus">Metbo_1806</name>
</gene>
<feature type="domain" description="Transglutaminase-like" evidence="2">
    <location>
        <begin position="331"/>
        <end position="392"/>
    </location>
</feature>
<protein>
    <submittedName>
        <fullName evidence="3">Transglutaminase domain-containing protein</fullName>
    </submittedName>
</protein>